<keyword evidence="2" id="KW-1185">Reference proteome</keyword>
<organism evidence="1 2">
    <name type="scientific">Cetraspora pellucida</name>
    <dbReference type="NCBI Taxonomy" id="1433469"/>
    <lineage>
        <taxon>Eukaryota</taxon>
        <taxon>Fungi</taxon>
        <taxon>Fungi incertae sedis</taxon>
        <taxon>Mucoromycota</taxon>
        <taxon>Glomeromycotina</taxon>
        <taxon>Glomeromycetes</taxon>
        <taxon>Diversisporales</taxon>
        <taxon>Gigasporaceae</taxon>
        <taxon>Cetraspora</taxon>
    </lineage>
</organism>
<comment type="caution">
    <text evidence="1">The sequence shown here is derived from an EMBL/GenBank/DDBJ whole genome shotgun (WGS) entry which is preliminary data.</text>
</comment>
<dbReference type="Proteomes" id="UP000789366">
    <property type="component" value="Unassembled WGS sequence"/>
</dbReference>
<accession>A0ACA9LWU8</accession>
<proteinExistence type="predicted"/>
<feature type="non-terminal residue" evidence="1">
    <location>
        <position position="319"/>
    </location>
</feature>
<reference evidence="1" key="1">
    <citation type="submission" date="2021-06" db="EMBL/GenBank/DDBJ databases">
        <authorList>
            <person name="Kallberg Y."/>
            <person name="Tangrot J."/>
            <person name="Rosling A."/>
        </authorList>
    </citation>
    <scope>NUCLEOTIDE SEQUENCE</scope>
    <source>
        <strain evidence="1">28 12/20/2015</strain>
    </source>
</reference>
<evidence type="ECO:0000313" key="2">
    <source>
        <dbReference type="Proteomes" id="UP000789366"/>
    </source>
</evidence>
<evidence type="ECO:0000313" key="1">
    <source>
        <dbReference type="EMBL" id="CAG8548743.1"/>
    </source>
</evidence>
<sequence length="319" mass="37052">MNLWTSQAKHGYLGITANWITLDFKFKDNLQNRITSVTTDNGSNIVSAISILNTMQGYSTVKCFLCAAHTLQLVVGKEYLEHVQQKLGYNEILHLVQDVPTPDLCISINRDEKKDEFKLKKIMLSDKEWDLMDNLIDLLMPFEEVTHELSGGTYVTLSKIIPIIKEFIIEYAINSLPTLDNIENFNDNIDFQQDNNEDLYLIESEDDTVTSYMASLLDPRYKNLDFIENEEVKNELFQQLRDEYEALNYSESNFELQKDVNTTSLNQETLNITRSHKEYIQQRKNKGKKQKNLDTNNKNDEILNYLSLPKALENENPLE</sequence>
<name>A0ACA9LWU8_9GLOM</name>
<gene>
    <name evidence="1" type="ORF">SPELUC_LOCUS5119</name>
</gene>
<protein>
    <submittedName>
        <fullName evidence="1">13480_t:CDS:1</fullName>
    </submittedName>
</protein>
<dbReference type="EMBL" id="CAJVPW010005004">
    <property type="protein sequence ID" value="CAG8548743.1"/>
    <property type="molecule type" value="Genomic_DNA"/>
</dbReference>